<evidence type="ECO:0000256" key="9">
    <source>
        <dbReference type="ARBA" id="ARBA00022989"/>
    </source>
</evidence>
<dbReference type="InterPro" id="IPR017871">
    <property type="entry name" value="ABC_transporter-like_CS"/>
</dbReference>
<feature type="domain" description="ABC transporter" evidence="14">
    <location>
        <begin position="421"/>
        <end position="657"/>
    </location>
</feature>
<evidence type="ECO:0000313" key="17">
    <source>
        <dbReference type="Proteomes" id="UP001605036"/>
    </source>
</evidence>
<dbReference type="FunFam" id="3.40.50.300:FF:000205">
    <property type="entry name" value="ABC transporter B family member 4"/>
    <property type="match status" value="1"/>
</dbReference>
<dbReference type="InterPro" id="IPR027417">
    <property type="entry name" value="P-loop_NTPase"/>
</dbReference>
<evidence type="ECO:0000256" key="11">
    <source>
        <dbReference type="ARBA" id="ARBA00023180"/>
    </source>
</evidence>
<organism evidence="16 17">
    <name type="scientific">Riccia fluitans</name>
    <dbReference type="NCBI Taxonomy" id="41844"/>
    <lineage>
        <taxon>Eukaryota</taxon>
        <taxon>Viridiplantae</taxon>
        <taxon>Streptophyta</taxon>
        <taxon>Embryophyta</taxon>
        <taxon>Marchantiophyta</taxon>
        <taxon>Marchantiopsida</taxon>
        <taxon>Marchantiidae</taxon>
        <taxon>Marchantiales</taxon>
        <taxon>Ricciaceae</taxon>
        <taxon>Riccia</taxon>
    </lineage>
</organism>
<evidence type="ECO:0000313" key="16">
    <source>
        <dbReference type="EMBL" id="KAL2653498.1"/>
    </source>
</evidence>
<protein>
    <submittedName>
        <fullName evidence="16">Uncharacterized protein</fullName>
    </submittedName>
</protein>
<evidence type="ECO:0000256" key="5">
    <source>
        <dbReference type="ARBA" id="ARBA00022692"/>
    </source>
</evidence>
<dbReference type="SMART" id="SM00382">
    <property type="entry name" value="AAA"/>
    <property type="match status" value="1"/>
</dbReference>
<reference evidence="16 17" key="1">
    <citation type="submission" date="2024-09" db="EMBL/GenBank/DDBJ databases">
        <title>Chromosome-scale assembly of Riccia fluitans.</title>
        <authorList>
            <person name="Paukszto L."/>
            <person name="Sawicki J."/>
            <person name="Karawczyk K."/>
            <person name="Piernik-Szablinska J."/>
            <person name="Szczecinska M."/>
            <person name="Mazdziarz M."/>
        </authorList>
    </citation>
    <scope>NUCLEOTIDE SEQUENCE [LARGE SCALE GENOMIC DNA]</scope>
    <source>
        <strain evidence="16">Rf_01</strain>
        <tissue evidence="16">Aerial parts of the thallus</tissue>
    </source>
</reference>
<name>A0ABD1ZPX7_9MARC</name>
<comment type="similarity">
    <text evidence="3">Belongs to the ABC transporter superfamily. ABCB family. Multidrug resistance exporter (TC 3.A.1.201) subfamily.</text>
</comment>
<dbReference type="Pfam" id="PF00664">
    <property type="entry name" value="ABC_membrane"/>
    <property type="match status" value="2"/>
</dbReference>
<comment type="caution">
    <text evidence="16">The sequence shown here is derived from an EMBL/GenBank/DDBJ whole genome shotgun (WGS) entry which is preliminary data.</text>
</comment>
<evidence type="ECO:0000259" key="15">
    <source>
        <dbReference type="PROSITE" id="PS50929"/>
    </source>
</evidence>
<feature type="transmembrane region" description="Helical" evidence="13">
    <location>
        <begin position="244"/>
        <end position="263"/>
    </location>
</feature>
<dbReference type="Pfam" id="PF00005">
    <property type="entry name" value="ABC_tran"/>
    <property type="match status" value="1"/>
</dbReference>
<dbReference type="GO" id="GO:0005886">
    <property type="term" value="C:plasma membrane"/>
    <property type="evidence" value="ECO:0007669"/>
    <property type="project" value="UniProtKB-SubCell"/>
</dbReference>
<dbReference type="InterPro" id="IPR011527">
    <property type="entry name" value="ABC1_TM_dom"/>
</dbReference>
<proteinExistence type="inferred from homology"/>
<evidence type="ECO:0000256" key="13">
    <source>
        <dbReference type="SAM" id="Phobius"/>
    </source>
</evidence>
<dbReference type="Gene3D" id="1.20.1560.10">
    <property type="entry name" value="ABC transporter type 1, transmembrane domain"/>
    <property type="match status" value="2"/>
</dbReference>
<evidence type="ECO:0000256" key="12">
    <source>
        <dbReference type="SAM" id="MobiDB-lite"/>
    </source>
</evidence>
<keyword evidence="7" id="KW-0547">Nucleotide-binding</keyword>
<dbReference type="CDD" id="cd03249">
    <property type="entry name" value="ABC_MTABC3_MDL1_MDL2"/>
    <property type="match status" value="1"/>
</dbReference>
<keyword evidence="5 13" id="KW-0812">Transmembrane</keyword>
<feature type="domain" description="ABC transmembrane type-1" evidence="15">
    <location>
        <begin position="95"/>
        <end position="386"/>
    </location>
</feature>
<keyword evidence="4" id="KW-0813">Transport</keyword>
<dbReference type="PANTHER" id="PTHR45136:SF2">
    <property type="entry name" value="ABC TRANSPORTER DOMAIN-CONTAINING PROTEIN"/>
    <property type="match status" value="1"/>
</dbReference>
<dbReference type="Proteomes" id="UP001605036">
    <property type="component" value="Unassembled WGS sequence"/>
</dbReference>
<dbReference type="EMBL" id="JBHFFA010000001">
    <property type="protein sequence ID" value="KAL2653498.1"/>
    <property type="molecule type" value="Genomic_DNA"/>
</dbReference>
<feature type="transmembrane region" description="Helical" evidence="13">
    <location>
        <begin position="142"/>
        <end position="164"/>
    </location>
</feature>
<feature type="region of interest" description="Disordered" evidence="12">
    <location>
        <begin position="1"/>
        <end position="25"/>
    </location>
</feature>
<feature type="domain" description="ABC transmembrane type-1" evidence="15">
    <location>
        <begin position="764"/>
        <end position="895"/>
    </location>
</feature>
<dbReference type="InterPro" id="IPR036640">
    <property type="entry name" value="ABC1_TM_sf"/>
</dbReference>
<evidence type="ECO:0000256" key="10">
    <source>
        <dbReference type="ARBA" id="ARBA00023136"/>
    </source>
</evidence>
<keyword evidence="10 13" id="KW-0472">Membrane</keyword>
<evidence type="ECO:0000256" key="4">
    <source>
        <dbReference type="ARBA" id="ARBA00022448"/>
    </source>
</evidence>
<feature type="region of interest" description="Disordered" evidence="12">
    <location>
        <begin position="663"/>
        <end position="749"/>
    </location>
</feature>
<evidence type="ECO:0000256" key="3">
    <source>
        <dbReference type="ARBA" id="ARBA00007577"/>
    </source>
</evidence>
<feature type="transmembrane region" description="Helical" evidence="13">
    <location>
        <begin position="763"/>
        <end position="792"/>
    </location>
</feature>
<feature type="transmembrane region" description="Helical" evidence="13">
    <location>
        <begin position="804"/>
        <end position="827"/>
    </location>
</feature>
<keyword evidence="8" id="KW-0067">ATP-binding</keyword>
<dbReference type="CDD" id="cd18577">
    <property type="entry name" value="ABC_6TM_Pgp_ABCB1_D1_like"/>
    <property type="match status" value="1"/>
</dbReference>
<feature type="compositionally biased region" description="Polar residues" evidence="12">
    <location>
        <begin position="696"/>
        <end position="713"/>
    </location>
</feature>
<sequence>MAFGGNEEMSGEEIEARGDQSRRRNEILRNEENLVGRDEELLSSVSGVQNGFKWNEKSVVEAVGGKKRKLPPPKRTVSFVEMFKYADKQDYLLIFAGLIGAIGDGVILPVALFITTGLIEAFGNNGPETISPAAFERLINKYVLRFVYLSIGGFVVCFLEAACLMRTGERQASRIRSKYLRAILRHNQGFFDTAGADTAEVVNSVTMDTLTIQDAISEKMGLFVANIATFIGGYVVGFYMVWKIALILVGFSPLLIVPGILYGRTLTTLARKMQGTYLQAGSIAEQAISSIRTVYSFVGEEKTKSRFSQSLDKTVEIGKKMGLAKGLAVGLNGVNFGLWGFMSWYGSRLVINEGVQGGKVITGGLSMLTGGLALGTALPNIKYFSEGRSAASRIFEMIERVPEIDSDSMVGRVLPKLEGKMELRNVNFAYPSRPDQQIFKSFNLTIPSGLTVALVGGSGSGKSTVIALLERFYDPLGGEILIDGINIKDFQLKWLRTQIGLVSQEPALFATSIMENISFGKDGASMEEIIQAAKAANAHNFISGFTDGYNTQVGERGVQMSGGQKQRIAIARALLKNPPILLLDEATSALDSESEKIVQEALDTASVGRTTVVVAHRLSTIQNADMIAVVSGGQTVEQGTHESLLEIEGGHYAALVSLQQAKRMTPDGEQPDERRSSSSMKMGLGEKGEKTGPSWRLSTSSNLSTSQRLNLQLRSGPSGRFSSSSPRVSGVAGPPDIDDEKQSKPPSFSRLLKMNKPEWKEGMLGTIGAIGFGLVHPSYAFVLGSMISTLYLKDYDKLRREVRIYASIFGALAVLCFFVNFLQHYFFAAMGELLTKRVRERMLANILTFEVGWFDREENSSGAVCGRLASEANVVRSLVGDRISLIIQTVAATFI</sequence>
<dbReference type="FunFam" id="1.20.1560.10:FF:000029">
    <property type="entry name" value="ABC transporter B family member 1"/>
    <property type="match status" value="1"/>
</dbReference>
<dbReference type="AlphaFoldDB" id="A0ABD1ZPX7"/>
<evidence type="ECO:0000259" key="14">
    <source>
        <dbReference type="PROSITE" id="PS50893"/>
    </source>
</evidence>
<comment type="subcellular location">
    <subcellularLocation>
        <location evidence="2">Cell membrane</location>
    </subcellularLocation>
    <subcellularLocation>
        <location evidence="1">Endomembrane system</location>
        <topology evidence="1">Multi-pass membrane protein</topology>
    </subcellularLocation>
</comment>
<dbReference type="InterPro" id="IPR003439">
    <property type="entry name" value="ABC_transporter-like_ATP-bd"/>
</dbReference>
<dbReference type="Gene3D" id="3.40.50.300">
    <property type="entry name" value="P-loop containing nucleotide triphosphate hydrolases"/>
    <property type="match status" value="1"/>
</dbReference>
<feature type="transmembrane region" description="Helical" evidence="13">
    <location>
        <begin position="91"/>
        <end position="122"/>
    </location>
</feature>
<feature type="compositionally biased region" description="Low complexity" evidence="12">
    <location>
        <begin position="714"/>
        <end position="735"/>
    </location>
</feature>
<evidence type="ECO:0000256" key="1">
    <source>
        <dbReference type="ARBA" id="ARBA00004127"/>
    </source>
</evidence>
<dbReference type="PROSITE" id="PS50893">
    <property type="entry name" value="ABC_TRANSPORTER_2"/>
    <property type="match status" value="1"/>
</dbReference>
<feature type="transmembrane region" description="Helical" evidence="13">
    <location>
        <begin position="220"/>
        <end position="238"/>
    </location>
</feature>
<evidence type="ECO:0000256" key="2">
    <source>
        <dbReference type="ARBA" id="ARBA00004236"/>
    </source>
</evidence>
<dbReference type="SUPFAM" id="SSF90123">
    <property type="entry name" value="ABC transporter transmembrane region"/>
    <property type="match status" value="2"/>
</dbReference>
<dbReference type="SUPFAM" id="SSF52540">
    <property type="entry name" value="P-loop containing nucleoside triphosphate hydrolases"/>
    <property type="match status" value="1"/>
</dbReference>
<keyword evidence="17" id="KW-1185">Reference proteome</keyword>
<dbReference type="PANTHER" id="PTHR45136">
    <property type="entry name" value="ABC TRANSPORTER DOMAIN-CONTAINING PROTEIN"/>
    <property type="match status" value="1"/>
</dbReference>
<evidence type="ECO:0000256" key="7">
    <source>
        <dbReference type="ARBA" id="ARBA00022741"/>
    </source>
</evidence>
<evidence type="ECO:0000256" key="8">
    <source>
        <dbReference type="ARBA" id="ARBA00022840"/>
    </source>
</evidence>
<gene>
    <name evidence="16" type="ORF">R1flu_021626</name>
</gene>
<keyword evidence="9 13" id="KW-1133">Transmembrane helix</keyword>
<dbReference type="GO" id="GO:0005524">
    <property type="term" value="F:ATP binding"/>
    <property type="evidence" value="ECO:0007669"/>
    <property type="project" value="UniProtKB-KW"/>
</dbReference>
<keyword evidence="6" id="KW-0677">Repeat</keyword>
<dbReference type="PROSITE" id="PS50929">
    <property type="entry name" value="ABC_TM1F"/>
    <property type="match status" value="2"/>
</dbReference>
<dbReference type="GO" id="GO:0012505">
    <property type="term" value="C:endomembrane system"/>
    <property type="evidence" value="ECO:0007669"/>
    <property type="project" value="UniProtKB-SubCell"/>
</dbReference>
<evidence type="ECO:0000256" key="6">
    <source>
        <dbReference type="ARBA" id="ARBA00022737"/>
    </source>
</evidence>
<feature type="compositionally biased region" description="Basic and acidic residues" evidence="12">
    <location>
        <begin position="14"/>
        <end position="25"/>
    </location>
</feature>
<dbReference type="InterPro" id="IPR003593">
    <property type="entry name" value="AAA+_ATPase"/>
</dbReference>
<accession>A0ABD1ZPX7</accession>
<keyword evidence="11" id="KW-0325">Glycoprotein</keyword>
<dbReference type="PROSITE" id="PS00211">
    <property type="entry name" value="ABC_TRANSPORTER_1"/>
    <property type="match status" value="1"/>
</dbReference>